<dbReference type="SUPFAM" id="SSF48008">
    <property type="entry name" value="GntR ligand-binding domain-like"/>
    <property type="match status" value="1"/>
</dbReference>
<name>U1RDY5_9BIFI</name>
<dbReference type="InterPro" id="IPR036390">
    <property type="entry name" value="WH_DNA-bd_sf"/>
</dbReference>
<evidence type="ECO:0000256" key="1">
    <source>
        <dbReference type="ARBA" id="ARBA00023015"/>
    </source>
</evidence>
<dbReference type="InterPro" id="IPR011711">
    <property type="entry name" value="GntR_C"/>
</dbReference>
<evidence type="ECO:0000259" key="4">
    <source>
        <dbReference type="PROSITE" id="PS50949"/>
    </source>
</evidence>
<dbReference type="EMBL" id="AWSI01000009">
    <property type="protein sequence ID" value="ERH31819.1"/>
    <property type="molecule type" value="Genomic_DNA"/>
</dbReference>
<feature type="domain" description="HTH gntR-type" evidence="4">
    <location>
        <begin position="39"/>
        <end position="107"/>
    </location>
</feature>
<evidence type="ECO:0000313" key="5">
    <source>
        <dbReference type="EMBL" id="ERH31819.1"/>
    </source>
</evidence>
<dbReference type="PROSITE" id="PS50949">
    <property type="entry name" value="HTH_GNTR"/>
    <property type="match status" value="1"/>
</dbReference>
<dbReference type="InterPro" id="IPR036388">
    <property type="entry name" value="WH-like_DNA-bd_sf"/>
</dbReference>
<dbReference type="AlphaFoldDB" id="U1RDY5"/>
<evidence type="ECO:0000313" key="6">
    <source>
        <dbReference type="Proteomes" id="UP000016519"/>
    </source>
</evidence>
<dbReference type="PANTHER" id="PTHR43537:SF5">
    <property type="entry name" value="UXU OPERON TRANSCRIPTIONAL REGULATOR"/>
    <property type="match status" value="1"/>
</dbReference>
<dbReference type="STRING" id="419015.HMPREF3214_00099"/>
<dbReference type="Gene3D" id="1.20.120.530">
    <property type="entry name" value="GntR ligand-binding domain-like"/>
    <property type="match status" value="1"/>
</dbReference>
<dbReference type="Pfam" id="PF00392">
    <property type="entry name" value="GntR"/>
    <property type="match status" value="1"/>
</dbReference>
<dbReference type="GO" id="GO:0003677">
    <property type="term" value="F:DNA binding"/>
    <property type="evidence" value="ECO:0007669"/>
    <property type="project" value="UniProtKB-KW"/>
</dbReference>
<protein>
    <submittedName>
        <fullName evidence="5">Transcriptional regulator, GntR family</fullName>
    </submittedName>
</protein>
<dbReference type="CDD" id="cd07377">
    <property type="entry name" value="WHTH_GntR"/>
    <property type="match status" value="1"/>
</dbReference>
<accession>U1RDY5</accession>
<dbReference type="PATRIC" id="fig|1321816.3.peg.215"/>
<dbReference type="PRINTS" id="PR00035">
    <property type="entry name" value="HTHGNTR"/>
</dbReference>
<dbReference type="GO" id="GO:0003700">
    <property type="term" value="F:DNA-binding transcription factor activity"/>
    <property type="evidence" value="ECO:0007669"/>
    <property type="project" value="InterPro"/>
</dbReference>
<keyword evidence="2" id="KW-0238">DNA-binding</keyword>
<keyword evidence="6" id="KW-1185">Reference proteome</keyword>
<dbReference type="InterPro" id="IPR000524">
    <property type="entry name" value="Tscrpt_reg_HTH_GntR"/>
</dbReference>
<dbReference type="SMART" id="SM00345">
    <property type="entry name" value="HTH_GNTR"/>
    <property type="match status" value="1"/>
</dbReference>
<dbReference type="Proteomes" id="UP000016519">
    <property type="component" value="Unassembled WGS sequence"/>
</dbReference>
<organism evidence="5 6">
    <name type="scientific">Alloscardovia omnicolens F0580</name>
    <dbReference type="NCBI Taxonomy" id="1321816"/>
    <lineage>
        <taxon>Bacteria</taxon>
        <taxon>Bacillati</taxon>
        <taxon>Actinomycetota</taxon>
        <taxon>Actinomycetes</taxon>
        <taxon>Bifidobacteriales</taxon>
        <taxon>Bifidobacteriaceae</taxon>
        <taxon>Alloscardovia</taxon>
    </lineage>
</organism>
<keyword evidence="1" id="KW-0805">Transcription regulation</keyword>
<dbReference type="HOGENOM" id="CLU_017584_9_3_11"/>
<sequence length="270" mass="29818">MKKEGIMAPDFKKSTLEIQSVEGLTDALIPRISEPSSTRRRVDTTMDAIKSYILREGLQIGDPLPTESELCEHLKAARSSVREAIRKLEALDIVSVVHGKGTFVGSLSFDPLVEALSFKAMMSGDDSYRNLADIIELRKILDQGLAPEVVSHVQSLSTDDIARLRTVTENITAKAQDGHTFLEEDIAFHQGLMDSLDNAVAKQLSRSLWLVHMAVVPALNAEITADLMHSAQAHIDMLNAAVNGDIEAYREAVDSHYQPIEHIVRTRLHS</sequence>
<evidence type="ECO:0000256" key="2">
    <source>
        <dbReference type="ARBA" id="ARBA00023125"/>
    </source>
</evidence>
<gene>
    <name evidence="5" type="ORF">HMPREF9244_00257</name>
</gene>
<dbReference type="PANTHER" id="PTHR43537">
    <property type="entry name" value="TRANSCRIPTIONAL REGULATOR, GNTR FAMILY"/>
    <property type="match status" value="1"/>
</dbReference>
<dbReference type="SUPFAM" id="SSF46785">
    <property type="entry name" value="Winged helix' DNA-binding domain"/>
    <property type="match status" value="1"/>
</dbReference>
<proteinExistence type="predicted"/>
<keyword evidence="3" id="KW-0804">Transcription</keyword>
<reference evidence="5 6" key="1">
    <citation type="submission" date="2013-08" db="EMBL/GenBank/DDBJ databases">
        <authorList>
            <person name="Weinstock G."/>
            <person name="Sodergren E."/>
            <person name="Wylie T."/>
            <person name="Fulton L."/>
            <person name="Fulton R."/>
            <person name="Fronick C."/>
            <person name="O'Laughlin M."/>
            <person name="Godfrey J."/>
            <person name="Miner T."/>
            <person name="Herter B."/>
            <person name="Appelbaum E."/>
            <person name="Cordes M."/>
            <person name="Lek S."/>
            <person name="Wollam A."/>
            <person name="Pepin K.H."/>
            <person name="Palsikar V.B."/>
            <person name="Mitreva M."/>
            <person name="Wilson R.K."/>
        </authorList>
    </citation>
    <scope>NUCLEOTIDE SEQUENCE [LARGE SCALE GENOMIC DNA]</scope>
    <source>
        <strain evidence="5 6">F0580</strain>
    </source>
</reference>
<dbReference type="Pfam" id="PF07729">
    <property type="entry name" value="FCD"/>
    <property type="match status" value="1"/>
</dbReference>
<comment type="caution">
    <text evidence="5">The sequence shown here is derived from an EMBL/GenBank/DDBJ whole genome shotgun (WGS) entry which is preliminary data.</text>
</comment>
<dbReference type="InterPro" id="IPR008920">
    <property type="entry name" value="TF_FadR/GntR_C"/>
</dbReference>
<dbReference type="SMART" id="SM00895">
    <property type="entry name" value="FCD"/>
    <property type="match status" value="1"/>
</dbReference>
<evidence type="ECO:0000256" key="3">
    <source>
        <dbReference type="ARBA" id="ARBA00023163"/>
    </source>
</evidence>
<dbReference type="Gene3D" id="1.10.10.10">
    <property type="entry name" value="Winged helix-like DNA-binding domain superfamily/Winged helix DNA-binding domain"/>
    <property type="match status" value="1"/>
</dbReference>